<accession>A0AA97FBK0</accession>
<feature type="transmembrane region" description="Helical" evidence="1">
    <location>
        <begin position="31"/>
        <end position="51"/>
    </location>
</feature>
<sequence length="87" mass="10091">MDPQETRTWVIFYLISFVVLLLALFFTTQGILLGIGLTLIIVVIGVNFLLISTELKRINKRKELMRNICKGDFDCDEKNNEKMKLLK</sequence>
<dbReference type="AlphaFoldDB" id="A0AA97FBK0"/>
<evidence type="ECO:0000256" key="1">
    <source>
        <dbReference type="SAM" id="Phobius"/>
    </source>
</evidence>
<dbReference type="Proteomes" id="UP001301797">
    <property type="component" value="Chromosome"/>
</dbReference>
<organism evidence="2 3">
    <name type="scientific">Methanochimaera problematica</name>
    <dbReference type="NCBI Taxonomy" id="2609417"/>
    <lineage>
        <taxon>Archaea</taxon>
        <taxon>Methanobacteriati</taxon>
        <taxon>Methanobacteriota</taxon>
        <taxon>Stenosarchaea group</taxon>
        <taxon>Methanomicrobia</taxon>
        <taxon>Methanomicrobiales</taxon>
        <taxon>Methanomicrobiaceae</taxon>
        <taxon>Methanochimaera</taxon>
    </lineage>
</organism>
<proteinExistence type="predicted"/>
<feature type="transmembrane region" description="Helical" evidence="1">
    <location>
        <begin position="7"/>
        <end position="25"/>
    </location>
</feature>
<keyword evidence="1" id="KW-0812">Transmembrane</keyword>
<gene>
    <name evidence="2" type="ORF">F1737_03720</name>
</gene>
<dbReference type="KEGG" id="mefw:F1737_03720"/>
<keyword evidence="1" id="KW-0472">Membrane</keyword>
<keyword evidence="3" id="KW-1185">Reference proteome</keyword>
<protein>
    <submittedName>
        <fullName evidence="2">Uncharacterized protein</fullName>
    </submittedName>
</protein>
<keyword evidence="1" id="KW-1133">Transmembrane helix</keyword>
<dbReference type="EMBL" id="CP043875">
    <property type="protein sequence ID" value="WOF15867.1"/>
    <property type="molecule type" value="Genomic_DNA"/>
</dbReference>
<name>A0AA97FBK0_9EURY</name>
<evidence type="ECO:0000313" key="2">
    <source>
        <dbReference type="EMBL" id="WOF15867.1"/>
    </source>
</evidence>
<reference evidence="2 3" key="1">
    <citation type="submission" date="2019-09" db="EMBL/GenBank/DDBJ databases">
        <title>The complete genome of Methanoplanus sp. FWC-SCC4.</title>
        <authorList>
            <person name="Chen S.-C."/>
            <person name="Zhou Y.-Z."/>
            <person name="Lai M.-C."/>
        </authorList>
    </citation>
    <scope>NUCLEOTIDE SEQUENCE [LARGE SCALE GENOMIC DNA]</scope>
    <source>
        <strain evidence="2 3">FWC-SCC4</strain>
    </source>
</reference>
<evidence type="ECO:0000313" key="3">
    <source>
        <dbReference type="Proteomes" id="UP001301797"/>
    </source>
</evidence>